<keyword evidence="1" id="KW-0694">RNA-binding</keyword>
<dbReference type="SMART" id="SM00360">
    <property type="entry name" value="RRM"/>
    <property type="match status" value="1"/>
</dbReference>
<dbReference type="Gene3D" id="3.30.70.330">
    <property type="match status" value="1"/>
</dbReference>
<reference evidence="4" key="1">
    <citation type="submission" date="2025-08" db="UniProtKB">
        <authorList>
            <consortium name="RefSeq"/>
        </authorList>
    </citation>
    <scope>IDENTIFICATION</scope>
</reference>
<dbReference type="InterPro" id="IPR040224">
    <property type="entry name" value="RDM1"/>
</dbReference>
<protein>
    <submittedName>
        <fullName evidence="4">RAD52 motif-containing protein 1</fullName>
    </submittedName>
</protein>
<evidence type="ECO:0000313" key="3">
    <source>
        <dbReference type="Proteomes" id="UP000694871"/>
    </source>
</evidence>
<dbReference type="InterPro" id="IPR012677">
    <property type="entry name" value="Nucleotide-bd_a/b_plait_sf"/>
</dbReference>
<keyword evidence="3" id="KW-1185">Reference proteome</keyword>
<dbReference type="InterPro" id="IPR000504">
    <property type="entry name" value="RRM_dom"/>
</dbReference>
<dbReference type="PROSITE" id="PS50102">
    <property type="entry name" value="RRM"/>
    <property type="match status" value="1"/>
</dbReference>
<name>A0ABM1JX05_GEKJA</name>
<evidence type="ECO:0000313" key="4">
    <source>
        <dbReference type="RefSeq" id="XP_015265992.1"/>
    </source>
</evidence>
<dbReference type="PANTHER" id="PTHR31164">
    <property type="entry name" value="RAD52 MOTIF-CONTAINING PROTEIN 1"/>
    <property type="match status" value="1"/>
</dbReference>
<dbReference type="RefSeq" id="XP_015265992.1">
    <property type="nucleotide sequence ID" value="XM_015410506.1"/>
</dbReference>
<dbReference type="PANTHER" id="PTHR31164:SF1">
    <property type="entry name" value="RAD52 MOTIF-CONTAINING PROTEIN 1"/>
    <property type="match status" value="1"/>
</dbReference>
<dbReference type="Pfam" id="PF25517">
    <property type="entry name" value="DSRM_RDM1"/>
    <property type="match status" value="1"/>
</dbReference>
<dbReference type="SUPFAM" id="SSF54928">
    <property type="entry name" value="RNA-binding domain, RBD"/>
    <property type="match status" value="1"/>
</dbReference>
<gene>
    <name evidence="4" type="primary">RDM1</name>
</gene>
<proteinExistence type="predicted"/>
<sequence length="251" mass="27155">MAEILEFRVPTGPGRTLLVLGLETDATEHALYLALSAFGPLYSVRLHRNAAVAGPGYYALVKYYSARDASRAQLACHRQPLFQKSALKVTPPRSLGLVVFMTHTEPLTPQTSLQCDAGEGKNAFLHAHVDEGTPSYALQDISGFEAEEENEGEDSGALPESQCCKYLCIQELTLPQHGICARGIGVAETPVDPSQENGKVAVEFVSPQEDLVDCLADEELKGLLQVTDLSFSQLNPEGEEEALSDFSMDGE</sequence>
<organism evidence="3 4">
    <name type="scientific">Gekko japonicus</name>
    <name type="common">Schlegel's Japanese gecko</name>
    <dbReference type="NCBI Taxonomy" id="146911"/>
    <lineage>
        <taxon>Eukaryota</taxon>
        <taxon>Metazoa</taxon>
        <taxon>Chordata</taxon>
        <taxon>Craniata</taxon>
        <taxon>Vertebrata</taxon>
        <taxon>Euteleostomi</taxon>
        <taxon>Lepidosauria</taxon>
        <taxon>Squamata</taxon>
        <taxon>Bifurcata</taxon>
        <taxon>Gekkota</taxon>
        <taxon>Gekkonidae</taxon>
        <taxon>Gekkoninae</taxon>
        <taxon>Gekko</taxon>
    </lineage>
</organism>
<dbReference type="GeneID" id="107109802"/>
<accession>A0ABM1JX05</accession>
<evidence type="ECO:0000259" key="2">
    <source>
        <dbReference type="PROSITE" id="PS50102"/>
    </source>
</evidence>
<evidence type="ECO:0000256" key="1">
    <source>
        <dbReference type="PROSITE-ProRule" id="PRU00176"/>
    </source>
</evidence>
<feature type="domain" description="RRM" evidence="2">
    <location>
        <begin position="15"/>
        <end position="94"/>
    </location>
</feature>
<dbReference type="InterPro" id="IPR035979">
    <property type="entry name" value="RBD_domain_sf"/>
</dbReference>
<dbReference type="InterPro" id="IPR057652">
    <property type="entry name" value="DSRM_RDM1"/>
</dbReference>
<dbReference type="Proteomes" id="UP000694871">
    <property type="component" value="Unplaced"/>
</dbReference>
<dbReference type="Pfam" id="PF00076">
    <property type="entry name" value="RRM_1"/>
    <property type="match status" value="1"/>
</dbReference>